<sequence>MDLQDNNIDNDVTTTTTTSNKPRKTKFEYEDEEQDETIDETVTESSNLDDDALMCDPDEIGGDKTSADYYFDSYSHFGIHEEMLKDTVRTKTYQNVMYKNAFLFKDKIVLDVGAGTGILSLFCAKAGAKHVYAVECSHMADMAQEIVKVNGFSDVITVLKGKVEEIELPVPQVDIIVSEWMGYFLLFENMLNTVLYARNKWLVNNGVVLPDKASLYLTAIEDAEYKEDKIECELMDSTAYSVINGYSLPLDVIFVFLAVFWNNVYGFNMSCIKKQSVTEPLVDTVDQNQIVTNCQLLKTMDISKMAPGDASFTAPFKLVAERDDYIHALVAYFDVSFTKCHKLTGFSTGPRSRATHWKQTVLYLEDVLTICEGEALVGSMTVTQNKKNPRDVDIMVKYSLNGRPKNLSRFPVAPPPPENSSNSLEMAGTTVVVFDFDHTMIEDNSDTWIVEEMGLTHLFDQLRLILPWTTLMDRMMEELHSQGKTIDEIGECLRRVPMSPRTVSAIKKAKALPGCELRIISDANQFFIETILKHHGLFDCFSEIVTNPSIVEGGRLKILPCHDSVSSPHGCNLCPPNLCKGLVIEQIQASIAEKGKSRIIYLGDGRGDFCPSLKLGEGDYVMPRKNFPLWKKICDNRKLIKAEVHEWSNGEELERILIRLTDTNSNEDNFEASSNPSQIGIFARRFAGFVGDGVGAERLEGRVWGGERRCSRCGSEGERVVGCGSSLKMRGRYGYECRKLLCQDVLTEDPTSVKGSGREACNVRLCLDGRKLDTENVIPNLHDSYIWNELG</sequence>
<dbReference type="InterPro" id="IPR025799">
    <property type="entry name" value="Arg_MeTrfase"/>
</dbReference>
<evidence type="ECO:0000259" key="12">
    <source>
        <dbReference type="Pfam" id="PF22528"/>
    </source>
</evidence>
<dbReference type="InterPro" id="IPR029063">
    <property type="entry name" value="SAM-dependent_MTases_sf"/>
</dbReference>
<dbReference type="EMBL" id="BJWL01000417">
    <property type="protein sequence ID" value="GFS43294.1"/>
    <property type="molecule type" value="Genomic_DNA"/>
</dbReference>
<dbReference type="GO" id="GO:0016274">
    <property type="term" value="F:protein-arginine N-methyltransferase activity"/>
    <property type="evidence" value="ECO:0007669"/>
    <property type="project" value="InterPro"/>
</dbReference>
<feature type="compositionally biased region" description="Acidic residues" evidence="11">
    <location>
        <begin position="29"/>
        <end position="53"/>
    </location>
</feature>
<evidence type="ECO:0000256" key="2">
    <source>
        <dbReference type="ARBA" id="ARBA00004123"/>
    </source>
</evidence>
<dbReference type="PROSITE" id="PS51678">
    <property type="entry name" value="SAM_MT_PRMT"/>
    <property type="match status" value="1"/>
</dbReference>
<protein>
    <submittedName>
        <fullName evidence="13">Arginine methyltransferase 11</fullName>
    </submittedName>
</protein>
<dbReference type="Gene3D" id="3.40.50.150">
    <property type="entry name" value="Vaccinia Virus protein VP39"/>
    <property type="match status" value="1"/>
</dbReference>
<dbReference type="GO" id="GO:0016791">
    <property type="term" value="F:phosphatase activity"/>
    <property type="evidence" value="ECO:0007669"/>
    <property type="project" value="InterPro"/>
</dbReference>
<evidence type="ECO:0000256" key="10">
    <source>
        <dbReference type="PROSITE-ProRule" id="PRU01015"/>
    </source>
</evidence>
<feature type="domain" description="Protein arginine N-methyltransferase" evidence="12">
    <location>
        <begin position="260"/>
        <end position="402"/>
    </location>
</feature>
<dbReference type="NCBIfam" id="TIGR01488">
    <property type="entry name" value="HAD-SF-IB"/>
    <property type="match status" value="1"/>
</dbReference>
<dbReference type="FunFam" id="2.70.160.11:FF:000001">
    <property type="entry name" value="Blast:Protein arginine N-methyltransferase 1"/>
    <property type="match status" value="1"/>
</dbReference>
<dbReference type="InterPro" id="IPR016965">
    <property type="entry name" value="Pase_PHOSPHO-typ"/>
</dbReference>
<reference evidence="14" key="1">
    <citation type="submission" date="2019-07" db="EMBL/GenBank/DDBJ databases">
        <title>De Novo Assembly of kiwifruit Actinidia rufa.</title>
        <authorList>
            <person name="Sugita-Konishi S."/>
            <person name="Sato K."/>
            <person name="Mori E."/>
            <person name="Abe Y."/>
            <person name="Kisaki G."/>
            <person name="Hamano K."/>
            <person name="Suezawa K."/>
            <person name="Otani M."/>
            <person name="Fukuda T."/>
            <person name="Manabe T."/>
            <person name="Gomi K."/>
            <person name="Tabuchi M."/>
            <person name="Akimitsu K."/>
            <person name="Kataoka I."/>
        </authorList>
    </citation>
    <scope>NUCLEOTIDE SEQUENCE [LARGE SCALE GENOMIC DNA]</scope>
    <source>
        <strain evidence="14">cv. Fuchu</strain>
    </source>
</reference>
<evidence type="ECO:0000313" key="14">
    <source>
        <dbReference type="Proteomes" id="UP000585474"/>
    </source>
</evidence>
<comment type="subcellular location">
    <subcellularLocation>
        <location evidence="2">Nucleus</location>
    </subcellularLocation>
</comment>
<dbReference type="SUPFAM" id="SSF53335">
    <property type="entry name" value="S-adenosyl-L-methionine-dependent methyltransferases"/>
    <property type="match status" value="1"/>
</dbReference>
<keyword evidence="6" id="KW-0479">Metal-binding</keyword>
<dbReference type="Proteomes" id="UP000585474">
    <property type="component" value="Unassembled WGS sequence"/>
</dbReference>
<dbReference type="OrthoDB" id="7848332at2759"/>
<dbReference type="FunFam" id="3.40.50.150:FF:000116">
    <property type="entry name" value="probable protein arginine N-methyltransferase 1"/>
    <property type="match status" value="1"/>
</dbReference>
<keyword evidence="4 10" id="KW-0808">Transferase</keyword>
<comment type="cofactor">
    <cofactor evidence="1">
        <name>Mg(2+)</name>
        <dbReference type="ChEBI" id="CHEBI:18420"/>
    </cofactor>
</comment>
<keyword evidence="3 10" id="KW-0489">Methyltransferase</keyword>
<keyword evidence="5 10" id="KW-0949">S-adenosyl-L-methionine</keyword>
<evidence type="ECO:0000256" key="8">
    <source>
        <dbReference type="ARBA" id="ARBA00022842"/>
    </source>
</evidence>
<dbReference type="Gene3D" id="3.40.50.1000">
    <property type="entry name" value="HAD superfamily/HAD-like"/>
    <property type="match status" value="1"/>
</dbReference>
<dbReference type="InterPro" id="IPR036412">
    <property type="entry name" value="HAD-like_sf"/>
</dbReference>
<dbReference type="GO" id="GO:0042054">
    <property type="term" value="F:histone methyltransferase activity"/>
    <property type="evidence" value="ECO:0007669"/>
    <property type="project" value="TreeGrafter"/>
</dbReference>
<evidence type="ECO:0000256" key="11">
    <source>
        <dbReference type="SAM" id="MobiDB-lite"/>
    </source>
</evidence>
<name>A0A7J0DVK7_9ERIC</name>
<feature type="region of interest" description="Disordered" evidence="11">
    <location>
        <begin position="1"/>
        <end position="53"/>
    </location>
</feature>
<dbReference type="Gene3D" id="2.70.160.11">
    <property type="entry name" value="Hnrnp arginine n-methyltransferase1"/>
    <property type="match status" value="1"/>
</dbReference>
<feature type="compositionally biased region" description="Polar residues" evidence="11">
    <location>
        <begin position="1"/>
        <end position="12"/>
    </location>
</feature>
<keyword evidence="7" id="KW-0378">Hydrolase</keyword>
<dbReference type="PANTHER" id="PTHR11006">
    <property type="entry name" value="PROTEIN ARGININE N-METHYLTRANSFERASE"/>
    <property type="match status" value="1"/>
</dbReference>
<dbReference type="PANTHER" id="PTHR11006:SF53">
    <property type="entry name" value="PROTEIN ARGININE N-METHYLTRANSFERASE 3"/>
    <property type="match status" value="1"/>
</dbReference>
<dbReference type="GO" id="GO:0032259">
    <property type="term" value="P:methylation"/>
    <property type="evidence" value="ECO:0007669"/>
    <property type="project" value="UniProtKB-KW"/>
</dbReference>
<gene>
    <name evidence="13" type="ORF">Acr_00g0084650</name>
</gene>
<evidence type="ECO:0000256" key="5">
    <source>
        <dbReference type="ARBA" id="ARBA00022691"/>
    </source>
</evidence>
<dbReference type="InterPro" id="IPR023214">
    <property type="entry name" value="HAD_sf"/>
</dbReference>
<accession>A0A7J0DVK7</accession>
<evidence type="ECO:0000256" key="1">
    <source>
        <dbReference type="ARBA" id="ARBA00001946"/>
    </source>
</evidence>
<dbReference type="InterPro" id="IPR055135">
    <property type="entry name" value="PRMT_dom"/>
</dbReference>
<keyword evidence="14" id="KW-1185">Reference proteome</keyword>
<keyword evidence="9" id="KW-0539">Nucleus</keyword>
<evidence type="ECO:0000313" key="13">
    <source>
        <dbReference type="EMBL" id="GFS43294.1"/>
    </source>
</evidence>
<dbReference type="GO" id="GO:0046872">
    <property type="term" value="F:metal ion binding"/>
    <property type="evidence" value="ECO:0007669"/>
    <property type="project" value="UniProtKB-KW"/>
</dbReference>
<evidence type="ECO:0000256" key="7">
    <source>
        <dbReference type="ARBA" id="ARBA00022801"/>
    </source>
</evidence>
<dbReference type="CDD" id="cd02440">
    <property type="entry name" value="AdoMet_MTases"/>
    <property type="match status" value="1"/>
</dbReference>
<dbReference type="InterPro" id="IPR006384">
    <property type="entry name" value="HAD_hydro_PyrdxlP_Pase-like"/>
</dbReference>
<evidence type="ECO:0000256" key="6">
    <source>
        <dbReference type="ARBA" id="ARBA00022723"/>
    </source>
</evidence>
<dbReference type="Pfam" id="PF06888">
    <property type="entry name" value="Put_Phosphatase"/>
    <property type="match status" value="1"/>
</dbReference>
<dbReference type="GO" id="GO:0005634">
    <property type="term" value="C:nucleus"/>
    <property type="evidence" value="ECO:0007669"/>
    <property type="project" value="UniProtKB-SubCell"/>
</dbReference>
<dbReference type="NCBIfam" id="TIGR01489">
    <property type="entry name" value="DKMTPPase-SF"/>
    <property type="match status" value="1"/>
</dbReference>
<dbReference type="AlphaFoldDB" id="A0A7J0DVK7"/>
<comment type="caution">
    <text evidence="13">The sequence shown here is derived from an EMBL/GenBank/DDBJ whole genome shotgun (WGS) entry which is preliminary data.</text>
</comment>
<organism evidence="13 14">
    <name type="scientific">Actinidia rufa</name>
    <dbReference type="NCBI Taxonomy" id="165716"/>
    <lineage>
        <taxon>Eukaryota</taxon>
        <taxon>Viridiplantae</taxon>
        <taxon>Streptophyta</taxon>
        <taxon>Embryophyta</taxon>
        <taxon>Tracheophyta</taxon>
        <taxon>Spermatophyta</taxon>
        <taxon>Magnoliopsida</taxon>
        <taxon>eudicotyledons</taxon>
        <taxon>Gunneridae</taxon>
        <taxon>Pentapetalae</taxon>
        <taxon>asterids</taxon>
        <taxon>Ericales</taxon>
        <taxon>Actinidiaceae</taxon>
        <taxon>Actinidia</taxon>
    </lineage>
</organism>
<evidence type="ECO:0000256" key="4">
    <source>
        <dbReference type="ARBA" id="ARBA00022679"/>
    </source>
</evidence>
<evidence type="ECO:0000256" key="3">
    <source>
        <dbReference type="ARBA" id="ARBA00022603"/>
    </source>
</evidence>
<evidence type="ECO:0000256" key="9">
    <source>
        <dbReference type="ARBA" id="ARBA00023242"/>
    </source>
</evidence>
<proteinExistence type="predicted"/>
<dbReference type="Pfam" id="PF06325">
    <property type="entry name" value="PrmA"/>
    <property type="match status" value="1"/>
</dbReference>
<dbReference type="Pfam" id="PF22528">
    <property type="entry name" value="PRMT_C"/>
    <property type="match status" value="1"/>
</dbReference>
<keyword evidence="8" id="KW-0460">Magnesium</keyword>
<dbReference type="SUPFAM" id="SSF56784">
    <property type="entry name" value="HAD-like"/>
    <property type="match status" value="1"/>
</dbReference>